<keyword evidence="7 9" id="KW-1133">Transmembrane helix</keyword>
<sequence length="387" mass="43829">MSLVPILLTLLSCTGALFYIVAGVLTWQFFTNFTKEKTAPLETLPAVSILVPVCGLEARAWQNWSSLCEQNYPVYEVLFGVQSPNDPAIPVLQAICETYPDRARWYLCHPIRGINLKASNVSQLFAHARYDVVVETDSDVRVRSNYLATLTQPLADPQVGVVTCGYIDHQPQRLGAAFVALGRCLDFIPSVLVARRLDGGLRFAIGPTVLLRREVLEKIGGFEIALNRIGEDYQLGYAAWRAGYRVELSTYILDNDCGNDSLLSAVQRELRWSRSIRSNRGNQYFGMVFMFGTVYSALLWGLFPAPWTLGLFLTVQGIRWLQAVISILLMGTPRLLLWLWLLPLRDVMSFLIWLGGCFGNRIYWRGRWLQVNRHGQLQEIVKDSQEF</sequence>
<evidence type="ECO:0000256" key="8">
    <source>
        <dbReference type="ARBA" id="ARBA00023136"/>
    </source>
</evidence>
<evidence type="ECO:0000256" key="5">
    <source>
        <dbReference type="ARBA" id="ARBA00022679"/>
    </source>
</evidence>
<keyword evidence="11" id="KW-1185">Reference proteome</keyword>
<comment type="pathway">
    <text evidence="3">Sphingolipid metabolism.</text>
</comment>
<evidence type="ECO:0000313" key="11">
    <source>
        <dbReference type="Proteomes" id="UP000000440"/>
    </source>
</evidence>
<keyword evidence="4" id="KW-0328">Glycosyltransferase</keyword>
<feature type="transmembrane region" description="Helical" evidence="9">
    <location>
        <begin position="6"/>
        <end position="27"/>
    </location>
</feature>
<dbReference type="PANTHER" id="PTHR12726">
    <property type="entry name" value="CERAMIDE GLUCOSYLTRANSFERASE"/>
    <property type="match status" value="1"/>
</dbReference>
<evidence type="ECO:0000256" key="9">
    <source>
        <dbReference type="SAM" id="Phobius"/>
    </source>
</evidence>
<name>Q8DMP7_THEVB</name>
<proteinExistence type="predicted"/>
<dbReference type="Proteomes" id="UP000000440">
    <property type="component" value="Chromosome"/>
</dbReference>
<dbReference type="SUPFAM" id="SSF53448">
    <property type="entry name" value="Nucleotide-diphospho-sugar transferases"/>
    <property type="match status" value="1"/>
</dbReference>
<evidence type="ECO:0000256" key="4">
    <source>
        <dbReference type="ARBA" id="ARBA00022676"/>
    </source>
</evidence>
<dbReference type="eggNOG" id="COG1215">
    <property type="taxonomic scope" value="Bacteria"/>
</dbReference>
<protein>
    <submittedName>
        <fullName evidence="10">Tll0064 protein</fullName>
    </submittedName>
</protein>
<gene>
    <name evidence="10" type="ordered locus">tll0064</name>
</gene>
<keyword evidence="8 9" id="KW-0472">Membrane</keyword>
<dbReference type="RefSeq" id="WP_011055919.1">
    <property type="nucleotide sequence ID" value="NC_004113.1"/>
</dbReference>
<dbReference type="GO" id="GO:0008120">
    <property type="term" value="F:ceramide glucosyltransferase activity"/>
    <property type="evidence" value="ECO:0007669"/>
    <property type="project" value="TreeGrafter"/>
</dbReference>
<dbReference type="AlphaFoldDB" id="Q8DMP7"/>
<evidence type="ECO:0000313" key="10">
    <source>
        <dbReference type="EMBL" id="BAC07617.1"/>
    </source>
</evidence>
<dbReference type="Pfam" id="PF13506">
    <property type="entry name" value="Glyco_transf_21"/>
    <property type="match status" value="1"/>
</dbReference>
<dbReference type="InterPro" id="IPR025993">
    <property type="entry name" value="Ceramide_glucosylTrfase"/>
</dbReference>
<accession>Q8DMP7</accession>
<dbReference type="GO" id="GO:0016020">
    <property type="term" value="C:membrane"/>
    <property type="evidence" value="ECO:0007669"/>
    <property type="project" value="UniProtKB-SubCell"/>
</dbReference>
<dbReference type="PATRIC" id="fig|197221.4.peg.65"/>
<comment type="subcellular location">
    <subcellularLocation>
        <location evidence="1">Membrane</location>
        <topology evidence="1">Multi-pass membrane protein</topology>
    </subcellularLocation>
</comment>
<dbReference type="KEGG" id="tel:tll0064"/>
<dbReference type="InterPro" id="IPR029044">
    <property type="entry name" value="Nucleotide-diphossugar_trans"/>
</dbReference>
<evidence type="ECO:0000256" key="3">
    <source>
        <dbReference type="ARBA" id="ARBA00004991"/>
    </source>
</evidence>
<dbReference type="EnsemblBacteria" id="BAC07617">
    <property type="protein sequence ID" value="BAC07617"/>
    <property type="gene ID" value="BAC07617"/>
</dbReference>
<keyword evidence="6 9" id="KW-0812">Transmembrane</keyword>
<dbReference type="STRING" id="197221.gene:10746642"/>
<feature type="transmembrane region" description="Helical" evidence="9">
    <location>
        <begin position="284"/>
        <end position="303"/>
    </location>
</feature>
<organism evidence="10 11">
    <name type="scientific">Thermosynechococcus vestitus (strain NIES-2133 / IAM M-273 / BP-1)</name>
    <dbReference type="NCBI Taxonomy" id="197221"/>
    <lineage>
        <taxon>Bacteria</taxon>
        <taxon>Bacillati</taxon>
        <taxon>Cyanobacteriota</taxon>
        <taxon>Cyanophyceae</taxon>
        <taxon>Acaryochloridales</taxon>
        <taxon>Thermosynechococcaceae</taxon>
        <taxon>Thermosynechococcus</taxon>
    </lineage>
</organism>
<dbReference type="Gene3D" id="3.90.550.10">
    <property type="entry name" value="Spore Coat Polysaccharide Biosynthesis Protein SpsA, Chain A"/>
    <property type="match status" value="1"/>
</dbReference>
<dbReference type="CAZy" id="GT21">
    <property type="family name" value="Glycosyltransferase Family 21"/>
</dbReference>
<evidence type="ECO:0000256" key="2">
    <source>
        <dbReference type="ARBA" id="ARBA00004760"/>
    </source>
</evidence>
<keyword evidence="5" id="KW-0808">Transferase</keyword>
<evidence type="ECO:0000256" key="6">
    <source>
        <dbReference type="ARBA" id="ARBA00022692"/>
    </source>
</evidence>
<dbReference type="CDD" id="cd02520">
    <property type="entry name" value="Glucosylceramide_synthase"/>
    <property type="match status" value="1"/>
</dbReference>
<evidence type="ECO:0000256" key="7">
    <source>
        <dbReference type="ARBA" id="ARBA00022989"/>
    </source>
</evidence>
<comment type="pathway">
    <text evidence="2">Lipid metabolism; sphingolipid metabolism.</text>
</comment>
<feature type="transmembrane region" description="Helical" evidence="9">
    <location>
        <begin position="323"/>
        <end position="342"/>
    </location>
</feature>
<dbReference type="PANTHER" id="PTHR12726:SF0">
    <property type="entry name" value="CERAMIDE GLUCOSYLTRANSFERASE"/>
    <property type="match status" value="1"/>
</dbReference>
<reference evidence="10 11" key="1">
    <citation type="journal article" date="2002" name="DNA Res.">
        <title>Complete genome structure of the thermophilic cyanobacterium Thermosynechococcus elongatus BP-1.</title>
        <authorList>
            <person name="Nakamura Y."/>
            <person name="Kaneko T."/>
            <person name="Sato S."/>
            <person name="Ikeuchi M."/>
            <person name="Katoh H."/>
            <person name="Sasamoto S."/>
            <person name="Watanabe A."/>
            <person name="Iriguchi M."/>
            <person name="Kawashima K."/>
            <person name="Kimura T."/>
            <person name="Kishida Y."/>
            <person name="Kiyokawa C."/>
            <person name="Kohara M."/>
            <person name="Matsumoto M."/>
            <person name="Matsuno A."/>
            <person name="Nakazaki N."/>
            <person name="Shimpo S."/>
            <person name="Sugimoto M."/>
            <person name="Takeuchi C."/>
            <person name="Yamada M."/>
            <person name="Tabata S."/>
        </authorList>
    </citation>
    <scope>NUCLEOTIDE SEQUENCE [LARGE SCALE GENOMIC DNA]</scope>
    <source>
        <strain evidence="11">IAM M-273 / NIES-2133 / BP-1</strain>
    </source>
</reference>
<evidence type="ECO:0000256" key="1">
    <source>
        <dbReference type="ARBA" id="ARBA00004141"/>
    </source>
</evidence>
<dbReference type="GO" id="GO:0006679">
    <property type="term" value="P:glucosylceramide biosynthetic process"/>
    <property type="evidence" value="ECO:0007669"/>
    <property type="project" value="TreeGrafter"/>
</dbReference>
<dbReference type="EMBL" id="BA000039">
    <property type="protein sequence ID" value="BAC07617.1"/>
    <property type="molecule type" value="Genomic_DNA"/>
</dbReference>